<dbReference type="HOGENOM" id="CLU_1626065_0_0_7"/>
<evidence type="ECO:0000313" key="4">
    <source>
        <dbReference type="Proteomes" id="UP000001351"/>
    </source>
</evidence>
<keyword evidence="4" id="KW-1185">Reference proteome</keyword>
<keyword evidence="2" id="KW-0732">Signal</keyword>
<evidence type="ECO:0000256" key="2">
    <source>
        <dbReference type="SAM" id="SignalP"/>
    </source>
</evidence>
<feature type="chain" id="PRO_5003169486" description="Lipoprotein" evidence="2">
    <location>
        <begin position="23"/>
        <end position="163"/>
    </location>
</feature>
<feature type="region of interest" description="Disordered" evidence="1">
    <location>
        <begin position="20"/>
        <end position="88"/>
    </location>
</feature>
<evidence type="ECO:0008006" key="5">
    <source>
        <dbReference type="Google" id="ProtNLM"/>
    </source>
</evidence>
<reference evidence="3 4" key="1">
    <citation type="journal article" date="2011" name="Mol. Biol. Evol.">
        <title>Comparative genomic analysis of fruiting body formation in Myxococcales.</title>
        <authorList>
            <person name="Huntley S."/>
            <person name="Hamann N."/>
            <person name="Wegener-Feldbrugge S."/>
            <person name="Treuner-Lange A."/>
            <person name="Kube M."/>
            <person name="Reinhardt R."/>
            <person name="Klages S."/>
            <person name="Muller R."/>
            <person name="Ronning C.M."/>
            <person name="Nierman W.C."/>
            <person name="Sogaard-Andersen L."/>
        </authorList>
    </citation>
    <scope>NUCLEOTIDE SEQUENCE [LARGE SCALE GENOMIC DNA]</scope>
    <source>
        <strain evidence="3 4">DW4/3-1</strain>
    </source>
</reference>
<proteinExistence type="predicted"/>
<name>E3FHH9_STIAD</name>
<dbReference type="STRING" id="378806.STAUR_1247"/>
<dbReference type="Proteomes" id="UP000001351">
    <property type="component" value="Chromosome"/>
</dbReference>
<sequence length="163" mass="16919">MRTLTRWKVAALMGAVLGGACSKEPAPAPAKAPQAAPAKAPTQPAPGGQAEPDAEAEAEASPSPEAPAPSATAAGAQGPEDFKEGQSRDEVMALFGDCAERKIFLPGGNGALYVEVYQPKDSEECYQRLGKRQFTIRGGELFRLTDGLIARPEASTTPPPEGT</sequence>
<dbReference type="PROSITE" id="PS51257">
    <property type="entry name" value="PROKAR_LIPOPROTEIN"/>
    <property type="match status" value="1"/>
</dbReference>
<dbReference type="RefSeq" id="WP_013374578.1">
    <property type="nucleotide sequence ID" value="NC_014623.1"/>
</dbReference>
<accession>E3FHH9</accession>
<feature type="signal peptide" evidence="2">
    <location>
        <begin position="1"/>
        <end position="22"/>
    </location>
</feature>
<organism evidence="3 4">
    <name type="scientific">Stigmatella aurantiaca (strain DW4/3-1)</name>
    <dbReference type="NCBI Taxonomy" id="378806"/>
    <lineage>
        <taxon>Bacteria</taxon>
        <taxon>Pseudomonadati</taxon>
        <taxon>Myxococcota</taxon>
        <taxon>Myxococcia</taxon>
        <taxon>Myxococcales</taxon>
        <taxon>Cystobacterineae</taxon>
        <taxon>Archangiaceae</taxon>
        <taxon>Stigmatella</taxon>
    </lineage>
</organism>
<evidence type="ECO:0000256" key="1">
    <source>
        <dbReference type="SAM" id="MobiDB-lite"/>
    </source>
</evidence>
<evidence type="ECO:0000313" key="3">
    <source>
        <dbReference type="EMBL" id="ADO69051.1"/>
    </source>
</evidence>
<protein>
    <recommendedName>
        <fullName evidence="5">Lipoprotein</fullName>
    </recommendedName>
</protein>
<dbReference type="OrthoDB" id="5526437at2"/>
<feature type="compositionally biased region" description="Low complexity" evidence="1">
    <location>
        <begin position="59"/>
        <end position="79"/>
    </location>
</feature>
<gene>
    <name evidence="3" type="ordered locus">STAUR_1247</name>
</gene>
<dbReference type="AlphaFoldDB" id="E3FHH9"/>
<dbReference type="EMBL" id="CP002271">
    <property type="protein sequence ID" value="ADO69051.1"/>
    <property type="molecule type" value="Genomic_DNA"/>
</dbReference>
<feature type="compositionally biased region" description="Low complexity" evidence="1">
    <location>
        <begin position="20"/>
        <end position="51"/>
    </location>
</feature>
<dbReference type="eggNOG" id="ENOG50316JN">
    <property type="taxonomic scope" value="Bacteria"/>
</dbReference>
<dbReference type="KEGG" id="sur:STAUR_1247"/>